<evidence type="ECO:0000256" key="1">
    <source>
        <dbReference type="ARBA" id="ARBA00023125"/>
    </source>
</evidence>
<gene>
    <name evidence="4" type="ORF">F0P93_05810</name>
</gene>
<evidence type="ECO:0000313" key="4">
    <source>
        <dbReference type="EMBL" id="KAA9357250.1"/>
    </source>
</evidence>
<dbReference type="GO" id="GO:0003677">
    <property type="term" value="F:DNA binding"/>
    <property type="evidence" value="ECO:0007669"/>
    <property type="project" value="UniProtKB-KW"/>
</dbReference>
<dbReference type="Gene3D" id="1.10.150.130">
    <property type="match status" value="1"/>
</dbReference>
<dbReference type="SUPFAM" id="SSF56349">
    <property type="entry name" value="DNA breaking-rejoining enzymes"/>
    <property type="match status" value="1"/>
</dbReference>
<accession>A0A5N1JL86</accession>
<name>A0A5N1JL86_9BACT</name>
<sequence>MPPPSRLPPCSSRQRVSLKLTFDFPPHTHLAFDELQCLLRVDDQDLPPYGSGIYLLRSLWNSTRQQAEGPTREARVVNRCLSDIRADHLSILLDLQRSNQGMSPALIQRYWLSGERISVRLLPVYEEYLTKLHQAPLPERNSPSTLYKWNRGYHLLTTYLNTNQMQHLSLDGVSIGWAKTYYSWLRQRPLSIDSASRYIGQIREILQYSVEQELITCNKLSELHLTAEPAKTVYCLTPQQVQHLAELVLPEQLNTVRNWALLSCYTGLDFKDAVQLVRNPAEHLVNLPFGQKIVIRRQKFQSVHQAKPDWGVSHIPLLPEAKALLEQAPELPTVTIQRVNRNLETIQKMMDLPFRLTTKICRKTAGALFLLRGYRTEAVQKILGIQHLRTLERNYLHIFSELVDENMQRLGSINRTETRTTEESNPTSCIP</sequence>
<dbReference type="InterPro" id="IPR011010">
    <property type="entry name" value="DNA_brk_join_enz"/>
</dbReference>
<dbReference type="InterPro" id="IPR013762">
    <property type="entry name" value="Integrase-like_cat_sf"/>
</dbReference>
<keyword evidence="1" id="KW-0238">DNA-binding</keyword>
<dbReference type="Proteomes" id="UP000326344">
    <property type="component" value="Unassembled WGS sequence"/>
</dbReference>
<dbReference type="GO" id="GO:0015074">
    <property type="term" value="P:DNA integration"/>
    <property type="evidence" value="ECO:0007669"/>
    <property type="project" value="InterPro"/>
</dbReference>
<keyword evidence="5" id="KW-1185">Reference proteome</keyword>
<keyword evidence="2" id="KW-0233">DNA recombination</keyword>
<dbReference type="RefSeq" id="WP_150875354.1">
    <property type="nucleotide sequence ID" value="NZ_VTWS01000001.1"/>
</dbReference>
<dbReference type="AlphaFoldDB" id="A0A5N1JL86"/>
<dbReference type="InterPro" id="IPR010998">
    <property type="entry name" value="Integrase_recombinase_N"/>
</dbReference>
<dbReference type="Gene3D" id="1.10.443.10">
    <property type="entry name" value="Intergrase catalytic core"/>
    <property type="match status" value="1"/>
</dbReference>
<dbReference type="GO" id="GO:0006310">
    <property type="term" value="P:DNA recombination"/>
    <property type="evidence" value="ECO:0007669"/>
    <property type="project" value="UniProtKB-KW"/>
</dbReference>
<evidence type="ECO:0000259" key="3">
    <source>
        <dbReference type="Pfam" id="PF13102"/>
    </source>
</evidence>
<evidence type="ECO:0000256" key="2">
    <source>
        <dbReference type="ARBA" id="ARBA00023172"/>
    </source>
</evidence>
<dbReference type="InterPro" id="IPR025269">
    <property type="entry name" value="SAM-like_dom"/>
</dbReference>
<reference evidence="4 5" key="1">
    <citation type="submission" date="2019-09" db="EMBL/GenBank/DDBJ databases">
        <title>Genome Sequence of Larkinella sp MA1.</title>
        <authorList>
            <person name="Srinivasan S."/>
        </authorList>
    </citation>
    <scope>NUCLEOTIDE SEQUENCE [LARGE SCALE GENOMIC DNA]</scope>
    <source>
        <strain evidence="4 5">MA1</strain>
    </source>
</reference>
<protein>
    <submittedName>
        <fullName evidence="4">Site-specific integrase</fullName>
    </submittedName>
</protein>
<organism evidence="4 5">
    <name type="scientific">Larkinella humicola</name>
    <dbReference type="NCBI Taxonomy" id="2607654"/>
    <lineage>
        <taxon>Bacteria</taxon>
        <taxon>Pseudomonadati</taxon>
        <taxon>Bacteroidota</taxon>
        <taxon>Cytophagia</taxon>
        <taxon>Cytophagales</taxon>
        <taxon>Spirosomataceae</taxon>
        <taxon>Larkinella</taxon>
    </lineage>
</organism>
<evidence type="ECO:0000313" key="5">
    <source>
        <dbReference type="Proteomes" id="UP000326344"/>
    </source>
</evidence>
<comment type="caution">
    <text evidence="4">The sequence shown here is derived from an EMBL/GenBank/DDBJ whole genome shotgun (WGS) entry which is preliminary data.</text>
</comment>
<proteinExistence type="predicted"/>
<dbReference type="EMBL" id="VTWS01000001">
    <property type="protein sequence ID" value="KAA9357250.1"/>
    <property type="molecule type" value="Genomic_DNA"/>
</dbReference>
<dbReference type="Pfam" id="PF13102">
    <property type="entry name" value="Phage_int_SAM_5"/>
    <property type="match status" value="1"/>
</dbReference>
<feature type="domain" description="Phage integrase SAM-like" evidence="3">
    <location>
        <begin position="121"/>
        <end position="219"/>
    </location>
</feature>